<dbReference type="EC" id="2.3.1.247" evidence="1"/>
<dbReference type="AlphaFoldDB" id="A0A418SHD4"/>
<dbReference type="Pfam" id="PF05853">
    <property type="entry name" value="BKACE"/>
    <property type="match status" value="1"/>
</dbReference>
<dbReference type="OrthoDB" id="9805277at2"/>
<protein>
    <submittedName>
        <fullName evidence="1">3-keto-5-aminohexanoate cleavage enzyme</fullName>
        <ecNumber evidence="1">2.3.1.247</ecNumber>
    </submittedName>
</protein>
<evidence type="ECO:0000313" key="1">
    <source>
        <dbReference type="EMBL" id="QPM90465.1"/>
    </source>
</evidence>
<proteinExistence type="predicted"/>
<dbReference type="PANTHER" id="PTHR37418">
    <property type="entry name" value="3-KETO-5-AMINOHEXANOATE CLEAVAGE ENZYME-RELATED"/>
    <property type="match status" value="1"/>
</dbReference>
<gene>
    <name evidence="1" type="primary">kce_1</name>
    <name evidence="1" type="ORF">PSAL_017040</name>
</gene>
<evidence type="ECO:0000313" key="2">
    <source>
        <dbReference type="Proteomes" id="UP000283786"/>
    </source>
</evidence>
<keyword evidence="1" id="KW-0012">Acyltransferase</keyword>
<dbReference type="Proteomes" id="UP000283786">
    <property type="component" value="Chromosome"/>
</dbReference>
<name>A0A418SHD4_9RHOB</name>
<keyword evidence="1" id="KW-0808">Transferase</keyword>
<dbReference type="InterPro" id="IPR013785">
    <property type="entry name" value="Aldolase_TIM"/>
</dbReference>
<dbReference type="KEGG" id="palw:PSAL_017040"/>
<dbReference type="GO" id="GO:0043720">
    <property type="term" value="F:3-keto-5-aminohexanoate cleavage activity"/>
    <property type="evidence" value="ECO:0007669"/>
    <property type="project" value="InterPro"/>
</dbReference>
<accession>A0A418SHD4</accession>
<keyword evidence="2" id="KW-1185">Reference proteome</keyword>
<dbReference type="PANTHER" id="PTHR37418:SF1">
    <property type="entry name" value="3-KETO-5-AMINOHEXANOATE CLEAVAGE PROTEIN"/>
    <property type="match status" value="1"/>
</dbReference>
<organism evidence="1 2">
    <name type="scientific">Pseudooceanicola algae</name>
    <dbReference type="NCBI Taxonomy" id="1537215"/>
    <lineage>
        <taxon>Bacteria</taxon>
        <taxon>Pseudomonadati</taxon>
        <taxon>Pseudomonadota</taxon>
        <taxon>Alphaproteobacteria</taxon>
        <taxon>Rhodobacterales</taxon>
        <taxon>Paracoccaceae</taxon>
        <taxon>Pseudooceanicola</taxon>
    </lineage>
</organism>
<dbReference type="EMBL" id="CP060436">
    <property type="protein sequence ID" value="QPM90465.1"/>
    <property type="molecule type" value="Genomic_DNA"/>
</dbReference>
<dbReference type="Gene3D" id="3.20.20.70">
    <property type="entry name" value="Aldolase class I"/>
    <property type="match status" value="1"/>
</dbReference>
<dbReference type="InterPro" id="IPR008567">
    <property type="entry name" value="BKACE"/>
</dbReference>
<reference evidence="1 2" key="1">
    <citation type="submission" date="2020-08" db="EMBL/GenBank/DDBJ databases">
        <title>Genome sequence of Rhodobacteraceae bacterium Lw-13e.</title>
        <authorList>
            <person name="Poehlein A."/>
            <person name="Wolter L."/>
            <person name="Daniel R."/>
            <person name="Brinkhoff T."/>
        </authorList>
    </citation>
    <scope>NUCLEOTIDE SEQUENCE [LARGE SCALE GENOMIC DNA]</scope>
    <source>
        <strain evidence="1 2">Lw-13e</strain>
    </source>
</reference>
<sequence length="262" mass="28968">MRALPRLMSAPNGARRTKADHPALPMTDDELVETSKRCVAAGADGLHLHLRDAQGVHLLDAGRYRALLERLESDLPDTYLQVTSESAGRYEAEAQRAMMRKLKPRYVSVALREIVRQPTDWPAAHAFYDWAAEEGVEIQHILYSPQEVQGFVIATENGHIPGKHHLIQLVRGTYADGSLNAFALSEYLDELKRAEGQTFDWMVCAFGADETASLVEAARLGGKARVGFENSFHNADGSVATDNAERVREVDTALKQLQVMAS</sequence>